<dbReference type="Pfam" id="PF13439">
    <property type="entry name" value="Glyco_transf_4"/>
    <property type="match status" value="1"/>
</dbReference>
<evidence type="ECO:0000313" key="6">
    <source>
        <dbReference type="Proteomes" id="UP000476511"/>
    </source>
</evidence>
<protein>
    <submittedName>
        <fullName evidence="5">Glycosyltransferase</fullName>
    </submittedName>
</protein>
<dbReference type="CDD" id="cd03801">
    <property type="entry name" value="GT4_PimA-like"/>
    <property type="match status" value="1"/>
</dbReference>
<dbReference type="InterPro" id="IPR028098">
    <property type="entry name" value="Glyco_trans_4-like_N"/>
</dbReference>
<reference evidence="5 6" key="1">
    <citation type="submission" date="2019-11" db="EMBL/GenBank/DDBJ databases">
        <title>Agromyces kandeliae sp. nov., isolated from mangrove soil.</title>
        <authorList>
            <person name="Wang R."/>
        </authorList>
    </citation>
    <scope>NUCLEOTIDE SEQUENCE [LARGE SCALE GENOMIC DNA]</scope>
    <source>
        <strain evidence="5 6">Q22</strain>
    </source>
</reference>
<evidence type="ECO:0000259" key="3">
    <source>
        <dbReference type="Pfam" id="PF00534"/>
    </source>
</evidence>
<comment type="caution">
    <text evidence="5">The sequence shown here is derived from an EMBL/GenBank/DDBJ whole genome shotgun (WGS) entry which is preliminary data.</text>
</comment>
<dbReference type="EMBL" id="WKJD01000012">
    <property type="protein sequence ID" value="MRX43672.1"/>
    <property type="molecule type" value="Genomic_DNA"/>
</dbReference>
<dbReference type="RefSeq" id="WP_154345956.1">
    <property type="nucleotide sequence ID" value="NZ_WKJD01000012.1"/>
</dbReference>
<name>A0A6L5R132_9MICO</name>
<evidence type="ECO:0000259" key="4">
    <source>
        <dbReference type="Pfam" id="PF13439"/>
    </source>
</evidence>
<sequence>MTRIVQIAPSIEPGSGVAGVAYALEQEFRAAGVPVERFTAADAGRTLARPHRTTFGLHLARAGNVVWFSTIGTRRAKRFLAERPDAVSFTHNDVMAGDVYVNHGLLQAAMRARGNYAWRMVRNPVHLFTAFRDRIRYRGRTHRAVVALTGGEARLLTEVYGRVRPPITVIPNGVDVERFSPGDAAERAAARRDLGIADDATVAVFIGHEFERKGLHLAIEALRMAPGVVLLVIGGTADMIRRAGAQARRVGVSERVVFAGERSDPVPLLRASDVLVLPSAYEANALVVLEALACGVPVVSTRVGFAPDIVVDGENGFLVEREAAAVGARLAELDGLEPEARDAWRARARATAEQHSWSEVAARYLELARSIEAQREPARGRAAGNP</sequence>
<dbReference type="PANTHER" id="PTHR12526:SF637">
    <property type="entry name" value="GLYCOSYLTRANSFERASE EPSF-RELATED"/>
    <property type="match status" value="1"/>
</dbReference>
<dbReference type="Gene3D" id="3.40.50.2000">
    <property type="entry name" value="Glycogen Phosphorylase B"/>
    <property type="match status" value="2"/>
</dbReference>
<feature type="domain" description="Glycosyl transferase family 1" evidence="3">
    <location>
        <begin position="188"/>
        <end position="349"/>
    </location>
</feature>
<dbReference type="Pfam" id="PF00534">
    <property type="entry name" value="Glycos_transf_1"/>
    <property type="match status" value="1"/>
</dbReference>
<accession>A0A6L5R132</accession>
<dbReference type="AlphaFoldDB" id="A0A6L5R132"/>
<evidence type="ECO:0000256" key="1">
    <source>
        <dbReference type="ARBA" id="ARBA00022676"/>
    </source>
</evidence>
<dbReference type="PANTHER" id="PTHR12526">
    <property type="entry name" value="GLYCOSYLTRANSFERASE"/>
    <property type="match status" value="1"/>
</dbReference>
<organism evidence="5 6">
    <name type="scientific">Agromyces kandeliae</name>
    <dbReference type="NCBI Taxonomy" id="2666141"/>
    <lineage>
        <taxon>Bacteria</taxon>
        <taxon>Bacillati</taxon>
        <taxon>Actinomycetota</taxon>
        <taxon>Actinomycetes</taxon>
        <taxon>Micrococcales</taxon>
        <taxon>Microbacteriaceae</taxon>
        <taxon>Agromyces</taxon>
    </lineage>
</organism>
<dbReference type="SUPFAM" id="SSF53756">
    <property type="entry name" value="UDP-Glycosyltransferase/glycogen phosphorylase"/>
    <property type="match status" value="1"/>
</dbReference>
<feature type="domain" description="Glycosyltransferase subfamily 4-like N-terminal" evidence="4">
    <location>
        <begin position="15"/>
        <end position="178"/>
    </location>
</feature>
<evidence type="ECO:0000256" key="2">
    <source>
        <dbReference type="ARBA" id="ARBA00022679"/>
    </source>
</evidence>
<dbReference type="GO" id="GO:0016757">
    <property type="term" value="F:glycosyltransferase activity"/>
    <property type="evidence" value="ECO:0007669"/>
    <property type="project" value="UniProtKB-KW"/>
</dbReference>
<keyword evidence="2 5" id="KW-0808">Transferase</keyword>
<evidence type="ECO:0000313" key="5">
    <source>
        <dbReference type="EMBL" id="MRX43672.1"/>
    </source>
</evidence>
<keyword evidence="1" id="KW-0328">Glycosyltransferase</keyword>
<keyword evidence="6" id="KW-1185">Reference proteome</keyword>
<dbReference type="InterPro" id="IPR001296">
    <property type="entry name" value="Glyco_trans_1"/>
</dbReference>
<dbReference type="Proteomes" id="UP000476511">
    <property type="component" value="Unassembled WGS sequence"/>
</dbReference>
<proteinExistence type="predicted"/>
<gene>
    <name evidence="5" type="ORF">GJR97_08005</name>
</gene>